<dbReference type="AlphaFoldDB" id="A0A2W5KW44"/>
<evidence type="ECO:0000256" key="6">
    <source>
        <dbReference type="ARBA" id="ARBA00022695"/>
    </source>
</evidence>
<evidence type="ECO:0000256" key="8">
    <source>
        <dbReference type="ARBA" id="ARBA00022932"/>
    </source>
</evidence>
<dbReference type="GO" id="GO:0009360">
    <property type="term" value="C:DNA polymerase III complex"/>
    <property type="evidence" value="ECO:0007669"/>
    <property type="project" value="InterPro"/>
</dbReference>
<evidence type="ECO:0000256" key="9">
    <source>
        <dbReference type="ARBA" id="ARBA00023125"/>
    </source>
</evidence>
<dbReference type="EMBL" id="QFPJ01000033">
    <property type="protein sequence ID" value="PZQ21261.1"/>
    <property type="molecule type" value="Genomic_DNA"/>
</dbReference>
<feature type="domain" description="DNA polymerase III beta sliding clamp central" evidence="12">
    <location>
        <begin position="134"/>
        <end position="246"/>
    </location>
</feature>
<dbReference type="PIRSF" id="PIRSF000804">
    <property type="entry name" value="DNA_pol_III_b"/>
    <property type="match status" value="1"/>
</dbReference>
<sequence>MKVNVKALRGALKAINLVVEKRNTVPILSHVLLQSGPAQLRLTGTDLELQLSKLIELEEPGKNEALDIAVDAATLASIAGKLPADGIAEILLKDGKISISCGRARFKLPTLPSTDMAMLVERDWSVQYEQDAGRLATMLHRVAFAMSTEDVRYYLKGVYLHVPEGSECLFAAATNGHRLARYHEELPEGAEELAGIILPAKAVKALSSLLDDEGGPVDIAMSGHTFRFDVGQTTLVGKAIEGSFPDYSRVIPSASQTAAWFDPGALVEAIERVLTISTEKTRGLALDFQTDRVVLDVTSLEHGTASEEVPIELTGAPVRIGFNGRYLLDLLGQLRGMSGDGGRVVAKLNSDVDPTLWQTSDEAQAAYVLMPMRV</sequence>
<proteinExistence type="inferred from homology"/>
<comment type="subunit">
    <text evidence="10">Forms a ring-shaped head-to-tail homodimer around DNA.</text>
</comment>
<dbReference type="PANTHER" id="PTHR30478">
    <property type="entry name" value="DNA POLYMERASE III SUBUNIT BETA"/>
    <property type="match status" value="1"/>
</dbReference>
<evidence type="ECO:0000259" key="11">
    <source>
        <dbReference type="Pfam" id="PF00712"/>
    </source>
</evidence>
<dbReference type="GO" id="GO:0003887">
    <property type="term" value="F:DNA-directed DNA polymerase activity"/>
    <property type="evidence" value="ECO:0007669"/>
    <property type="project" value="UniProtKB-UniRule"/>
</dbReference>
<comment type="function">
    <text evidence="10">Confers DNA tethering and processivity to DNA polymerases and other proteins. Acts as a clamp, forming a ring around DNA (a reaction catalyzed by the clamp-loading complex) which diffuses in an ATP-independent manner freely and bidirectionally along dsDNA. Initially characterized for its ability to contact the catalytic subunit of DNA polymerase III (Pol III), a complex, multichain enzyme responsible for most of the replicative synthesis in bacteria; Pol III exhibits 3'-5' exonuclease proofreading activity. The beta chain is required for initiation of replication as well as for processivity of DNA replication.</text>
</comment>
<dbReference type="InterPro" id="IPR022634">
    <property type="entry name" value="DNA_polIII_beta_N"/>
</dbReference>
<reference evidence="14 15" key="1">
    <citation type="submission" date="2017-08" db="EMBL/GenBank/DDBJ databases">
        <title>Infants hospitalized years apart are colonized by the same room-sourced microbial strains.</title>
        <authorList>
            <person name="Brooks B."/>
            <person name="Olm M.R."/>
            <person name="Firek B.A."/>
            <person name="Baker R."/>
            <person name="Thomas B.C."/>
            <person name="Morowitz M.J."/>
            <person name="Banfield J.F."/>
        </authorList>
    </citation>
    <scope>NUCLEOTIDE SEQUENCE [LARGE SCALE GENOMIC DNA]</scope>
    <source>
        <strain evidence="14">S2_005_003_R2_47</strain>
    </source>
</reference>
<dbReference type="InterPro" id="IPR046938">
    <property type="entry name" value="DNA_clamp_sf"/>
</dbReference>
<dbReference type="InterPro" id="IPR022635">
    <property type="entry name" value="DNA_polIII_beta_C"/>
</dbReference>
<evidence type="ECO:0000256" key="7">
    <source>
        <dbReference type="ARBA" id="ARBA00022705"/>
    </source>
</evidence>
<dbReference type="NCBIfam" id="TIGR00663">
    <property type="entry name" value="dnan"/>
    <property type="match status" value="1"/>
</dbReference>
<evidence type="ECO:0000256" key="2">
    <source>
        <dbReference type="ARBA" id="ARBA00010752"/>
    </source>
</evidence>
<keyword evidence="4 10" id="KW-0963">Cytoplasm</keyword>
<dbReference type="Gene3D" id="3.70.10.10">
    <property type="match status" value="1"/>
</dbReference>
<name>A0A2W5KW44_SPHMC</name>
<dbReference type="Pfam" id="PF02767">
    <property type="entry name" value="DNA_pol3_beta_2"/>
    <property type="match status" value="1"/>
</dbReference>
<dbReference type="InterPro" id="IPR001001">
    <property type="entry name" value="DNA_polIII_beta"/>
</dbReference>
<evidence type="ECO:0000256" key="5">
    <source>
        <dbReference type="ARBA" id="ARBA00022679"/>
    </source>
</evidence>
<dbReference type="CDD" id="cd00140">
    <property type="entry name" value="beta_clamp"/>
    <property type="match status" value="1"/>
</dbReference>
<dbReference type="InterPro" id="IPR022637">
    <property type="entry name" value="DNA_polIII_beta_cen"/>
</dbReference>
<dbReference type="GO" id="GO:0008408">
    <property type="term" value="F:3'-5' exonuclease activity"/>
    <property type="evidence" value="ECO:0007669"/>
    <property type="project" value="InterPro"/>
</dbReference>
<gene>
    <name evidence="14" type="primary">dnaN</name>
    <name evidence="14" type="ORF">DI569_12595</name>
</gene>
<evidence type="ECO:0000259" key="13">
    <source>
        <dbReference type="Pfam" id="PF02768"/>
    </source>
</evidence>
<feature type="domain" description="DNA polymerase III beta sliding clamp N-terminal" evidence="11">
    <location>
        <begin position="4"/>
        <end position="117"/>
    </location>
</feature>
<dbReference type="PANTHER" id="PTHR30478:SF0">
    <property type="entry name" value="BETA SLIDING CLAMP"/>
    <property type="match status" value="1"/>
</dbReference>
<accession>A0A2W5KW44</accession>
<evidence type="ECO:0000313" key="15">
    <source>
        <dbReference type="Proteomes" id="UP000248597"/>
    </source>
</evidence>
<dbReference type="GO" id="GO:0006271">
    <property type="term" value="P:DNA strand elongation involved in DNA replication"/>
    <property type="evidence" value="ECO:0007669"/>
    <property type="project" value="TreeGrafter"/>
</dbReference>
<evidence type="ECO:0000256" key="1">
    <source>
        <dbReference type="ARBA" id="ARBA00004496"/>
    </source>
</evidence>
<evidence type="ECO:0000256" key="10">
    <source>
        <dbReference type="PIRNR" id="PIRNR000804"/>
    </source>
</evidence>
<dbReference type="SUPFAM" id="SSF55979">
    <property type="entry name" value="DNA clamp"/>
    <property type="match status" value="3"/>
</dbReference>
<dbReference type="Gene3D" id="3.10.150.10">
    <property type="entry name" value="DNA Polymerase III, subunit A, domain 2"/>
    <property type="match status" value="1"/>
</dbReference>
<dbReference type="Pfam" id="PF00712">
    <property type="entry name" value="DNA_pol3_beta"/>
    <property type="match status" value="1"/>
</dbReference>
<evidence type="ECO:0000256" key="3">
    <source>
        <dbReference type="ARBA" id="ARBA00021035"/>
    </source>
</evidence>
<organism evidence="14 15">
    <name type="scientific">Sphingopyxis macrogoltabida</name>
    <name type="common">Sphingomonas macrogoltabidus</name>
    <dbReference type="NCBI Taxonomy" id="33050"/>
    <lineage>
        <taxon>Bacteria</taxon>
        <taxon>Pseudomonadati</taxon>
        <taxon>Pseudomonadota</taxon>
        <taxon>Alphaproteobacteria</taxon>
        <taxon>Sphingomonadales</taxon>
        <taxon>Sphingomonadaceae</taxon>
        <taxon>Sphingopyxis</taxon>
    </lineage>
</organism>
<dbReference type="GO" id="GO:0003677">
    <property type="term" value="F:DNA binding"/>
    <property type="evidence" value="ECO:0007669"/>
    <property type="project" value="UniProtKB-UniRule"/>
</dbReference>
<protein>
    <recommendedName>
        <fullName evidence="3 10">Beta sliding clamp</fullName>
    </recommendedName>
</protein>
<feature type="domain" description="DNA polymerase III beta sliding clamp C-terminal" evidence="13">
    <location>
        <begin position="249"/>
        <end position="373"/>
    </location>
</feature>
<dbReference type="GO" id="GO:0005737">
    <property type="term" value="C:cytoplasm"/>
    <property type="evidence" value="ECO:0007669"/>
    <property type="project" value="UniProtKB-SubCell"/>
</dbReference>
<comment type="similarity">
    <text evidence="2 10">Belongs to the beta sliding clamp family.</text>
</comment>
<dbReference type="Proteomes" id="UP000248597">
    <property type="component" value="Unassembled WGS sequence"/>
</dbReference>
<keyword evidence="7 10" id="KW-0235">DNA replication</keyword>
<evidence type="ECO:0000259" key="12">
    <source>
        <dbReference type="Pfam" id="PF02767"/>
    </source>
</evidence>
<comment type="caution">
    <text evidence="14">The sequence shown here is derived from an EMBL/GenBank/DDBJ whole genome shotgun (WGS) entry which is preliminary data.</text>
</comment>
<keyword evidence="6 10" id="KW-0548">Nucleotidyltransferase</keyword>
<keyword evidence="9" id="KW-0238">DNA-binding</keyword>
<evidence type="ECO:0000256" key="4">
    <source>
        <dbReference type="ARBA" id="ARBA00022490"/>
    </source>
</evidence>
<comment type="subcellular location">
    <subcellularLocation>
        <location evidence="1 10">Cytoplasm</location>
    </subcellularLocation>
</comment>
<keyword evidence="8 10" id="KW-0239">DNA-directed DNA polymerase</keyword>
<dbReference type="Pfam" id="PF02768">
    <property type="entry name" value="DNA_pol3_beta_3"/>
    <property type="match status" value="1"/>
</dbReference>
<dbReference type="SMART" id="SM00480">
    <property type="entry name" value="POL3Bc"/>
    <property type="match status" value="1"/>
</dbReference>
<evidence type="ECO:0000313" key="14">
    <source>
        <dbReference type="EMBL" id="PZQ21261.1"/>
    </source>
</evidence>
<keyword evidence="5 10" id="KW-0808">Transferase</keyword>